<dbReference type="InterPro" id="IPR013766">
    <property type="entry name" value="Thioredoxin_domain"/>
</dbReference>
<protein>
    <submittedName>
        <fullName evidence="6">Thioredoxin</fullName>
    </submittedName>
</protein>
<feature type="signal peptide" evidence="4">
    <location>
        <begin position="1"/>
        <end position="21"/>
    </location>
</feature>
<evidence type="ECO:0000259" key="5">
    <source>
        <dbReference type="PROSITE" id="PS51352"/>
    </source>
</evidence>
<organism evidence="6 7">
    <name type="scientific">Metarhizium rileyi (strain RCEF 4871)</name>
    <name type="common">Nomuraea rileyi</name>
    <dbReference type="NCBI Taxonomy" id="1649241"/>
    <lineage>
        <taxon>Eukaryota</taxon>
        <taxon>Fungi</taxon>
        <taxon>Dikarya</taxon>
        <taxon>Ascomycota</taxon>
        <taxon>Pezizomycotina</taxon>
        <taxon>Sordariomycetes</taxon>
        <taxon>Hypocreomycetidae</taxon>
        <taxon>Hypocreales</taxon>
        <taxon>Clavicipitaceae</taxon>
        <taxon>Metarhizium</taxon>
    </lineage>
</organism>
<evidence type="ECO:0000313" key="7">
    <source>
        <dbReference type="Proteomes" id="UP000243498"/>
    </source>
</evidence>
<dbReference type="PANTHER" id="PTHR46115">
    <property type="entry name" value="THIOREDOXIN-LIKE PROTEIN 1"/>
    <property type="match status" value="1"/>
</dbReference>
<comment type="caution">
    <text evidence="6">The sequence shown here is derived from an EMBL/GenBank/DDBJ whole genome shotgun (WGS) entry which is preliminary data.</text>
</comment>
<evidence type="ECO:0000256" key="2">
    <source>
        <dbReference type="ARBA" id="ARBA00023157"/>
    </source>
</evidence>
<dbReference type="EMBL" id="AZHC01000006">
    <property type="protein sequence ID" value="OAA47095.1"/>
    <property type="molecule type" value="Genomic_DNA"/>
</dbReference>
<feature type="compositionally biased region" description="Low complexity" evidence="3">
    <location>
        <begin position="206"/>
        <end position="225"/>
    </location>
</feature>
<dbReference type="InterPro" id="IPR036249">
    <property type="entry name" value="Thioredoxin-like_sf"/>
</dbReference>
<dbReference type="Pfam" id="PF00085">
    <property type="entry name" value="Thioredoxin"/>
    <property type="match status" value="1"/>
</dbReference>
<dbReference type="OrthoDB" id="2121326at2759"/>
<feature type="region of interest" description="Disordered" evidence="3">
    <location>
        <begin position="193"/>
        <end position="239"/>
    </location>
</feature>
<name>A0A167GU18_METRR</name>
<dbReference type="AlphaFoldDB" id="A0A167GU18"/>
<evidence type="ECO:0000256" key="1">
    <source>
        <dbReference type="ARBA" id="ARBA00008987"/>
    </source>
</evidence>
<dbReference type="STRING" id="1081105.A0A167GU18"/>
<dbReference type="CDD" id="cd02947">
    <property type="entry name" value="TRX_family"/>
    <property type="match status" value="1"/>
</dbReference>
<dbReference type="OMA" id="MTIHIES"/>
<keyword evidence="2" id="KW-1015">Disulfide bond</keyword>
<evidence type="ECO:0000256" key="3">
    <source>
        <dbReference type="SAM" id="MobiDB-lite"/>
    </source>
</evidence>
<feature type="chain" id="PRO_5007887076" evidence="4">
    <location>
        <begin position="22"/>
        <end position="239"/>
    </location>
</feature>
<comment type="similarity">
    <text evidence="1">Belongs to the thioredoxin family.</text>
</comment>
<dbReference type="PROSITE" id="PS00194">
    <property type="entry name" value="THIOREDOXIN_1"/>
    <property type="match status" value="1"/>
</dbReference>
<feature type="domain" description="Thioredoxin" evidence="5">
    <location>
        <begin position="14"/>
        <end position="133"/>
    </location>
</feature>
<proteinExistence type="inferred from homology"/>
<gene>
    <name evidence="6" type="ORF">NOR_02731</name>
</gene>
<evidence type="ECO:0000256" key="4">
    <source>
        <dbReference type="SAM" id="SignalP"/>
    </source>
</evidence>
<dbReference type="Gene3D" id="3.40.30.10">
    <property type="entry name" value="Glutaredoxin"/>
    <property type="match status" value="1"/>
</dbReference>
<dbReference type="Proteomes" id="UP000243498">
    <property type="component" value="Unassembled WGS sequence"/>
</dbReference>
<dbReference type="SUPFAM" id="SSF52833">
    <property type="entry name" value="Thioredoxin-like"/>
    <property type="match status" value="1"/>
</dbReference>
<reference evidence="6 7" key="1">
    <citation type="journal article" date="2016" name="Genome Biol. Evol.">
        <title>Divergent and convergent evolution of fungal pathogenicity.</title>
        <authorList>
            <person name="Shang Y."/>
            <person name="Xiao G."/>
            <person name="Zheng P."/>
            <person name="Cen K."/>
            <person name="Zhan S."/>
            <person name="Wang C."/>
        </authorList>
    </citation>
    <scope>NUCLEOTIDE SEQUENCE [LARGE SCALE GENOMIC DNA]</scope>
    <source>
        <strain evidence="6 7">RCEF 4871</strain>
    </source>
</reference>
<keyword evidence="4" id="KW-0732">Signal</keyword>
<accession>A0A167GU18</accession>
<evidence type="ECO:0000313" key="6">
    <source>
        <dbReference type="EMBL" id="OAA47095.1"/>
    </source>
</evidence>
<dbReference type="PROSITE" id="PS51352">
    <property type="entry name" value="THIOREDOXIN_2"/>
    <property type="match status" value="1"/>
</dbReference>
<sequence length="239" mass="25158">MFALCPLLHFIHLSLSGFTFSAVTMSGLVDIKSHSEWQSLLSGTSVVIADFYADWCGPCKMIAPHFQRLASQHSVPKKVAFAKVNVDSQPEVAKENRVSAMPTFKIFHNGACVETIQGANPSALSEAVTKAVQLAGGAKSVDDLFKTPGRTLGGGSPSSSGFNYSGLLNLLIAFVGLYLFDAQKAAEQSRFNVHRAPQRPAPPRASPAASGSGAGTGARAPGGQAHSQQRATFKTLADL</sequence>
<dbReference type="PRINTS" id="PR00421">
    <property type="entry name" value="THIOREDOXIN"/>
</dbReference>
<dbReference type="InterPro" id="IPR017937">
    <property type="entry name" value="Thioredoxin_CS"/>
</dbReference>
<keyword evidence="7" id="KW-1185">Reference proteome</keyword>